<dbReference type="InterPro" id="IPR048402">
    <property type="entry name" value="YpeB_N"/>
</dbReference>
<evidence type="ECO:0000259" key="2">
    <source>
        <dbReference type="Pfam" id="PF14620"/>
    </source>
</evidence>
<evidence type="ECO:0000259" key="1">
    <source>
        <dbReference type="Pfam" id="PF03413"/>
    </source>
</evidence>
<gene>
    <name evidence="4" type="ORF">SAMN05216565_11132</name>
</gene>
<dbReference type="EMBL" id="FNJU01000011">
    <property type="protein sequence ID" value="SDP89491.1"/>
    <property type="molecule type" value="Genomic_DNA"/>
</dbReference>
<name>A0A1H0WG16_9BACI</name>
<keyword evidence="5" id="KW-1185">Reference proteome</keyword>
<evidence type="ECO:0000259" key="3">
    <source>
        <dbReference type="Pfam" id="PF20769"/>
    </source>
</evidence>
<dbReference type="STRING" id="930152.SAMN05216565_11132"/>
<dbReference type="InterPro" id="IPR025711">
    <property type="entry name" value="PepSY"/>
</dbReference>
<feature type="domain" description="Sporulation protein YpeB N-terminal" evidence="3">
    <location>
        <begin position="27"/>
        <end position="162"/>
    </location>
</feature>
<dbReference type="Pfam" id="PF14620">
    <property type="entry name" value="YPEB_PepSY1-2"/>
    <property type="match status" value="1"/>
</dbReference>
<dbReference type="Pfam" id="PF03413">
    <property type="entry name" value="PepSY"/>
    <property type="match status" value="1"/>
</dbReference>
<sequence>MLRGIFITILTIGIIGTSYWGYKEHQEKNAVLIHAENNYQRAFHDLSYQVDLLHDKIGTTLAMNSRDSLSPALAEVWRVTSEAQSDVGQLPLTLLPFNKTEEFLANIGDFSYRTAVRDLNGEPLSKEEYKTLQQLYKNAEDIQKELRKVQHLVIENNLRWMDVELALASGEKQADNTIIDGFETVEKNVEAYSGTDFGPSFASMKNGGEFEGLEGKKIDEKKAQEIAKEFLGLKGDVKMSVSENGEGATNGFYSLRIDDPDSKSEIFMDITKKGGYPIWVIQHRDVKTAKISLNEASNNAMKFLKEHNFHNQELFESAQYQNIGVFNFVASVDGVRIYPDSIKMKVALDDGHIIGFSSRDFLISHKEREIPKPEISIEEARKKVNPNLEVMEDRLAIITNDLGEEVLCYEFLGVIDNDTYRLYINAENGYEEKVIKLKNAEPLYNQS</sequence>
<feature type="domain" description="PepSY" evidence="1">
    <location>
        <begin position="375"/>
        <end position="433"/>
    </location>
</feature>
<dbReference type="Pfam" id="PF20769">
    <property type="entry name" value="YPEB_N"/>
    <property type="match status" value="1"/>
</dbReference>
<dbReference type="AlphaFoldDB" id="A0A1H0WG16"/>
<dbReference type="Proteomes" id="UP000199159">
    <property type="component" value="Unassembled WGS sequence"/>
</dbReference>
<dbReference type="GO" id="GO:0009847">
    <property type="term" value="P:spore germination"/>
    <property type="evidence" value="ECO:0007669"/>
    <property type="project" value="InterPro"/>
</dbReference>
<dbReference type="RefSeq" id="WP_090857459.1">
    <property type="nucleotide sequence ID" value="NZ_FNJU01000011.1"/>
</dbReference>
<organism evidence="4 5">
    <name type="scientific">Litchfieldia salsa</name>
    <dbReference type="NCBI Taxonomy" id="930152"/>
    <lineage>
        <taxon>Bacteria</taxon>
        <taxon>Bacillati</taxon>
        <taxon>Bacillota</taxon>
        <taxon>Bacilli</taxon>
        <taxon>Bacillales</taxon>
        <taxon>Bacillaceae</taxon>
        <taxon>Litchfieldia</taxon>
    </lineage>
</organism>
<proteinExistence type="predicted"/>
<dbReference type="OrthoDB" id="2372097at2"/>
<reference evidence="5" key="1">
    <citation type="submission" date="2016-10" db="EMBL/GenBank/DDBJ databases">
        <authorList>
            <person name="Varghese N."/>
            <person name="Submissions S."/>
        </authorList>
    </citation>
    <scope>NUCLEOTIDE SEQUENCE [LARGE SCALE GENOMIC DNA]</scope>
    <source>
        <strain evidence="5">IBRC-M10078</strain>
    </source>
</reference>
<dbReference type="NCBIfam" id="TIGR02889">
    <property type="entry name" value="spore_YpeB"/>
    <property type="match status" value="1"/>
</dbReference>
<accession>A0A1H0WG16</accession>
<evidence type="ECO:0000313" key="5">
    <source>
        <dbReference type="Proteomes" id="UP000199159"/>
    </source>
</evidence>
<protein>
    <submittedName>
        <fullName evidence="4">Spore germination protein</fullName>
    </submittedName>
</protein>
<dbReference type="InterPro" id="IPR014239">
    <property type="entry name" value="YpeB_PepSY1-2"/>
</dbReference>
<feature type="domain" description="Sporulation protein YpeB PepSY1 and PepSY2" evidence="2">
    <location>
        <begin position="180"/>
        <end position="371"/>
    </location>
</feature>
<evidence type="ECO:0000313" key="4">
    <source>
        <dbReference type="EMBL" id="SDP89491.1"/>
    </source>
</evidence>